<feature type="domain" description="ATPase AAA-type core" evidence="2">
    <location>
        <begin position="239"/>
        <end position="362"/>
    </location>
</feature>
<dbReference type="EMBL" id="CP034669">
    <property type="protein sequence ID" value="QAT84611.1"/>
    <property type="molecule type" value="Genomic_DNA"/>
</dbReference>
<feature type="domain" description="OLD protein-like TOPRIM" evidence="3">
    <location>
        <begin position="411"/>
        <end position="474"/>
    </location>
</feature>
<proteinExistence type="predicted"/>
<dbReference type="Proteomes" id="UP000288758">
    <property type="component" value="Chromosome"/>
</dbReference>
<dbReference type="GO" id="GO:0005524">
    <property type="term" value="F:ATP binding"/>
    <property type="evidence" value="ECO:0007669"/>
    <property type="project" value="InterPro"/>
</dbReference>
<dbReference type="Pfam" id="PF20469">
    <property type="entry name" value="OLD-like_TOPRIM"/>
    <property type="match status" value="1"/>
</dbReference>
<dbReference type="Pfam" id="PF13175">
    <property type="entry name" value="AAA_15"/>
    <property type="match status" value="1"/>
</dbReference>
<evidence type="ECO:0000259" key="2">
    <source>
        <dbReference type="Pfam" id="PF13304"/>
    </source>
</evidence>
<accession>A0A410RS29</accession>
<evidence type="ECO:0000259" key="1">
    <source>
        <dbReference type="Pfam" id="PF13175"/>
    </source>
</evidence>
<dbReference type="CDD" id="cd01026">
    <property type="entry name" value="TOPRIM_OLD"/>
    <property type="match status" value="1"/>
</dbReference>
<name>A0A410RS29_CORCK</name>
<keyword evidence="4" id="KW-0540">Nuclease</keyword>
<feature type="domain" description="Endonuclease GajA/Old nuclease/RecF-like AAA" evidence="1">
    <location>
        <begin position="1"/>
        <end position="65"/>
    </location>
</feature>
<dbReference type="PANTHER" id="PTHR43581:SF4">
    <property type="entry name" value="ATP_GTP PHOSPHATASE"/>
    <property type="match status" value="1"/>
</dbReference>
<dbReference type="InterPro" id="IPR034139">
    <property type="entry name" value="TOPRIM_OLD"/>
</dbReference>
<dbReference type="GO" id="GO:0004519">
    <property type="term" value="F:endonuclease activity"/>
    <property type="evidence" value="ECO:0007669"/>
    <property type="project" value="UniProtKB-KW"/>
</dbReference>
<dbReference type="InterPro" id="IPR027417">
    <property type="entry name" value="P-loop_NTPase"/>
</dbReference>
<reference evidence="4 5" key="1">
    <citation type="submission" date="2018-12" db="EMBL/GenBank/DDBJ databases">
        <title>Complete Genome Sequence of the Corallopyronin A producing Myxobacterium Corallococcus coralloides B035.</title>
        <authorList>
            <person name="Bouhired S.M."/>
            <person name="Rupp O."/>
            <person name="Blom J."/>
            <person name="Schaeberle T.F."/>
            <person name="Kehraus S."/>
            <person name="Schiefer A."/>
            <person name="Pfarr K."/>
            <person name="Goesmann A."/>
            <person name="Hoerauf A."/>
            <person name="Koenig G.M."/>
        </authorList>
    </citation>
    <scope>NUCLEOTIDE SEQUENCE [LARGE SCALE GENOMIC DNA]</scope>
    <source>
        <strain evidence="4 5">B035</strain>
    </source>
</reference>
<dbReference type="InterPro" id="IPR003959">
    <property type="entry name" value="ATPase_AAA_core"/>
</dbReference>
<keyword evidence="4" id="KW-0255">Endonuclease</keyword>
<protein>
    <submittedName>
        <fullName evidence="4">ATP-dependent OLD family endonuclease</fullName>
    </submittedName>
</protein>
<dbReference type="SUPFAM" id="SSF52540">
    <property type="entry name" value="P-loop containing nucleoside triphosphate hydrolases"/>
    <property type="match status" value="1"/>
</dbReference>
<dbReference type="Pfam" id="PF13304">
    <property type="entry name" value="AAA_21"/>
    <property type="match status" value="1"/>
</dbReference>
<keyword evidence="4" id="KW-0378">Hydrolase</keyword>
<dbReference type="PANTHER" id="PTHR43581">
    <property type="entry name" value="ATP/GTP PHOSPHATASE"/>
    <property type="match status" value="1"/>
</dbReference>
<evidence type="ECO:0000259" key="3">
    <source>
        <dbReference type="Pfam" id="PF20469"/>
    </source>
</evidence>
<dbReference type="AlphaFoldDB" id="A0A410RS29"/>
<gene>
    <name evidence="4" type="ORF">EJ065_3042</name>
</gene>
<dbReference type="RefSeq" id="WP_128796520.1">
    <property type="nucleotide sequence ID" value="NZ_CP034669.1"/>
</dbReference>
<evidence type="ECO:0000313" key="4">
    <source>
        <dbReference type="EMBL" id="QAT84611.1"/>
    </source>
</evidence>
<dbReference type="InterPro" id="IPR051396">
    <property type="entry name" value="Bact_Antivir_Def_Nuclease"/>
</dbReference>
<organism evidence="4 5">
    <name type="scientific">Corallococcus coralloides</name>
    <name type="common">Myxococcus coralloides</name>
    <dbReference type="NCBI Taxonomy" id="184914"/>
    <lineage>
        <taxon>Bacteria</taxon>
        <taxon>Pseudomonadati</taxon>
        <taxon>Myxococcota</taxon>
        <taxon>Myxococcia</taxon>
        <taxon>Myxococcales</taxon>
        <taxon>Cystobacterineae</taxon>
        <taxon>Myxococcaceae</taxon>
        <taxon>Corallococcus</taxon>
    </lineage>
</organism>
<sequence length="645" mass="71477">MKLVSLRISNFQSFGASPTSISLESLTFIIGPNGSGKTAVLQSLARLFSFESSLRRIRQTDFHVSAEQLAKGELGNPRTLWIEAQFEFPELQDEKSRHLAVPGNFAHMRLVTEGGIPCVRMRLTAKLDEYGDIEESLEYVLEVDAQGEPVKTAPVQKHERNTIQVHYLPARRDPTDHISYASSSLLGRALRAADWKIEREKIGQLTRSISESLAGHAAIAGIGAQLSSHWGRLHKGTYYADPSLSFARNELESLLRHLTVGFTPGPGDLIVDYSRLSDGQQSILYISLVLSMQAIGRKVLEGANSDFDVGKLRPAIFSLVAMEEPENSLSPHYLGRVIKSLGEFSKNRDAQAVITTHSPSLLKRVSPENIRHLRLGDDRATVVRQIVMPDAADEAYKFVREAIQSFPELYFSRLVVLGEGDSEEVVLPRALQADGLFEDDSSVSIVPLGGRHVNHFWRLLSDLQIPYVTILDLDLARHQGGWGRVRYALQQMLKLGVGPGLTLELIESLPKWNGDDQLGSSERAKKALVFLEEHGVYFSSPLDLDFSMIRHFPAAYGVEQEELQVPDAKVISAVLGKSHGDVGQYSAEQQSYFSAYHSRFKLGSKPVAHIAAMARLSSDEIRAGMPREISNLVELIKIKLSGLPE</sequence>
<dbReference type="GO" id="GO:0016887">
    <property type="term" value="F:ATP hydrolysis activity"/>
    <property type="evidence" value="ECO:0007669"/>
    <property type="project" value="InterPro"/>
</dbReference>
<dbReference type="InterPro" id="IPR041685">
    <property type="entry name" value="AAA_GajA/Old/RecF-like"/>
</dbReference>
<dbReference type="Gene3D" id="3.40.50.300">
    <property type="entry name" value="P-loop containing nucleotide triphosphate hydrolases"/>
    <property type="match status" value="1"/>
</dbReference>
<evidence type="ECO:0000313" key="5">
    <source>
        <dbReference type="Proteomes" id="UP000288758"/>
    </source>
</evidence>